<evidence type="ECO:0000256" key="2">
    <source>
        <dbReference type="ARBA" id="ARBA00023315"/>
    </source>
</evidence>
<proteinExistence type="inferred from homology"/>
<feature type="compositionally biased region" description="Low complexity" evidence="4">
    <location>
        <begin position="257"/>
        <end position="276"/>
    </location>
</feature>
<evidence type="ECO:0000313" key="8">
    <source>
        <dbReference type="Proteomes" id="UP000355283"/>
    </source>
</evidence>
<dbReference type="PANTHER" id="PTHR23091:SF4">
    <property type="entry name" value="N-TERMINAL AMINO-ACID N(ALPHA)-ACETYLTRANSFERASE NATA"/>
    <property type="match status" value="1"/>
</dbReference>
<keyword evidence="2" id="KW-0012">Acyltransferase</keyword>
<evidence type="ECO:0000256" key="4">
    <source>
        <dbReference type="SAM" id="MobiDB-lite"/>
    </source>
</evidence>
<feature type="chain" id="PRO_5020020990" description="N-acetyltransferase domain-containing protein" evidence="5">
    <location>
        <begin position="27"/>
        <end position="459"/>
    </location>
</feature>
<sequence>MLGPSLMRRELSANLLFLYLLRTSAAVVTPPERPAWARGYVAFHKDRSGMKASATASAAAGNAAHDQGHFFTRSSPFGRVDGSSAGHSSPSKRDPCGSNAGNHVSSLSKTSHSIRTSASAKASLYAGNTLEVAPPQVCIRTARREDIPAIEACNLKTLPENYPNAFYYNHLLQWPYLALVAERQSSARVEGERGAGAATDAGETGGEGKKIVGYVLGRVEVSKRSPPEGVSTASQLQGDYFPGVGPPSPPPFPPSSSPGAPAPASTPLGGAAAAAGAYPGRKTGHVSSLAVLDDFRRLGIARELMEILHVQMKFRYGVDCSTLHVRCSNRGAQKLYLNSLGYRVVETVQKYYQDGADAYYMKLNFRPSGDRHPDERWQEEGEEGREVQEALVGSSGRRGRVKGPGSGGSGVIGSGFSVREEETAPLTQDSRGYFHLSPGPSRRGGVEGGAAAMVGGASR</sequence>
<organism evidence="7 8">
    <name type="scientific">Nannochloropsis salina CCMP1776</name>
    <dbReference type="NCBI Taxonomy" id="1027361"/>
    <lineage>
        <taxon>Eukaryota</taxon>
        <taxon>Sar</taxon>
        <taxon>Stramenopiles</taxon>
        <taxon>Ochrophyta</taxon>
        <taxon>Eustigmatophyceae</taxon>
        <taxon>Eustigmatales</taxon>
        <taxon>Monodopsidaceae</taxon>
        <taxon>Microchloropsis</taxon>
        <taxon>Microchloropsis salina</taxon>
    </lineage>
</organism>
<dbReference type="SUPFAM" id="SSF55729">
    <property type="entry name" value="Acyl-CoA N-acyltransferases (Nat)"/>
    <property type="match status" value="1"/>
</dbReference>
<comment type="caution">
    <text evidence="7">The sequence shown here is derived from an EMBL/GenBank/DDBJ whole genome shotgun (WGS) entry which is preliminary data.</text>
</comment>
<reference evidence="7 8" key="1">
    <citation type="submission" date="2019-01" db="EMBL/GenBank/DDBJ databases">
        <title>Nuclear Genome Assembly of the Microalgal Biofuel strain Nannochloropsis salina CCMP1776.</title>
        <authorList>
            <person name="Hovde B."/>
        </authorList>
    </citation>
    <scope>NUCLEOTIDE SEQUENCE [LARGE SCALE GENOMIC DNA]</scope>
    <source>
        <strain evidence="7 8">CCMP1776</strain>
    </source>
</reference>
<dbReference type="InterPro" id="IPR045047">
    <property type="entry name" value="Ard1-like"/>
</dbReference>
<evidence type="ECO:0000256" key="3">
    <source>
        <dbReference type="ARBA" id="ARBA00025786"/>
    </source>
</evidence>
<feature type="signal peptide" evidence="5">
    <location>
        <begin position="1"/>
        <end position="26"/>
    </location>
</feature>
<evidence type="ECO:0000259" key="6">
    <source>
        <dbReference type="PROSITE" id="PS51186"/>
    </source>
</evidence>
<feature type="region of interest" description="Disordered" evidence="4">
    <location>
        <begin position="81"/>
        <end position="112"/>
    </location>
</feature>
<keyword evidence="8" id="KW-1185">Reference proteome</keyword>
<dbReference type="InterPro" id="IPR016181">
    <property type="entry name" value="Acyl_CoA_acyltransferase"/>
</dbReference>
<dbReference type="Gene3D" id="3.40.630.30">
    <property type="match status" value="1"/>
</dbReference>
<accession>A0A4D9D365</accession>
<dbReference type="PANTHER" id="PTHR23091">
    <property type="entry name" value="N-TERMINAL ACETYLTRANSFERASE"/>
    <property type="match status" value="1"/>
</dbReference>
<dbReference type="AlphaFoldDB" id="A0A4D9D365"/>
<feature type="compositionally biased region" description="Gly residues" evidence="4">
    <location>
        <begin position="402"/>
        <end position="413"/>
    </location>
</feature>
<dbReference type="GO" id="GO:0004596">
    <property type="term" value="F:protein-N-terminal amino-acid acetyltransferase activity"/>
    <property type="evidence" value="ECO:0007669"/>
    <property type="project" value="InterPro"/>
</dbReference>
<feature type="domain" description="N-acetyltransferase" evidence="6">
    <location>
        <begin position="219"/>
        <end position="366"/>
    </location>
</feature>
<feature type="compositionally biased region" description="Polar residues" evidence="4">
    <location>
        <begin position="99"/>
        <end position="112"/>
    </location>
</feature>
<comment type="similarity">
    <text evidence="3">Belongs to the acetyltransferase family. ARD1 subfamily.</text>
</comment>
<keyword evidence="1" id="KW-0808">Transferase</keyword>
<dbReference type="CDD" id="cd04301">
    <property type="entry name" value="NAT_SF"/>
    <property type="match status" value="1"/>
</dbReference>
<gene>
    <name evidence="7" type="ORF">NSK_004982</name>
</gene>
<dbReference type="InterPro" id="IPR000182">
    <property type="entry name" value="GNAT_dom"/>
</dbReference>
<feature type="compositionally biased region" description="Low complexity" evidence="4">
    <location>
        <begin position="449"/>
        <end position="459"/>
    </location>
</feature>
<keyword evidence="5" id="KW-0732">Signal</keyword>
<feature type="compositionally biased region" description="Pro residues" evidence="4">
    <location>
        <begin position="244"/>
        <end position="256"/>
    </location>
</feature>
<dbReference type="GO" id="GO:0031415">
    <property type="term" value="C:NatA complex"/>
    <property type="evidence" value="ECO:0007669"/>
    <property type="project" value="InterPro"/>
</dbReference>
<dbReference type="Proteomes" id="UP000355283">
    <property type="component" value="Unassembled WGS sequence"/>
</dbReference>
<protein>
    <recommendedName>
        <fullName evidence="6">N-acetyltransferase domain-containing protein</fullName>
    </recommendedName>
</protein>
<dbReference type="PROSITE" id="PS51186">
    <property type="entry name" value="GNAT"/>
    <property type="match status" value="1"/>
</dbReference>
<feature type="compositionally biased region" description="Basic and acidic residues" evidence="4">
    <location>
        <begin position="370"/>
        <end position="388"/>
    </location>
</feature>
<dbReference type="Pfam" id="PF00583">
    <property type="entry name" value="Acetyltransf_1"/>
    <property type="match status" value="1"/>
</dbReference>
<evidence type="ECO:0000313" key="7">
    <source>
        <dbReference type="EMBL" id="TFJ83885.1"/>
    </source>
</evidence>
<evidence type="ECO:0000256" key="5">
    <source>
        <dbReference type="SAM" id="SignalP"/>
    </source>
</evidence>
<feature type="region of interest" description="Disordered" evidence="4">
    <location>
        <begin position="224"/>
        <end position="276"/>
    </location>
</feature>
<feature type="region of interest" description="Disordered" evidence="4">
    <location>
        <begin position="370"/>
        <end position="459"/>
    </location>
</feature>
<name>A0A4D9D365_9STRA</name>
<evidence type="ECO:0000256" key="1">
    <source>
        <dbReference type="ARBA" id="ARBA00022679"/>
    </source>
</evidence>
<dbReference type="EMBL" id="SDOX01000021">
    <property type="protein sequence ID" value="TFJ83885.1"/>
    <property type="molecule type" value="Genomic_DNA"/>
</dbReference>
<dbReference type="OrthoDB" id="25586at2759"/>